<evidence type="ECO:0000313" key="1">
    <source>
        <dbReference type="EMBL" id="KAJ0024390.1"/>
    </source>
</evidence>
<comment type="caution">
    <text evidence="1">The sequence shown here is derived from an EMBL/GenBank/DDBJ whole genome shotgun (WGS) entry which is preliminary data.</text>
</comment>
<accession>A0ACC0XV86</accession>
<name>A0ACC0XV86_9ROSI</name>
<proteinExistence type="predicted"/>
<protein>
    <submittedName>
        <fullName evidence="1">Uncharacterized protein</fullName>
    </submittedName>
</protein>
<gene>
    <name evidence="1" type="ORF">Pint_07611</name>
</gene>
<evidence type="ECO:0000313" key="2">
    <source>
        <dbReference type="Proteomes" id="UP001163603"/>
    </source>
</evidence>
<dbReference type="Proteomes" id="UP001163603">
    <property type="component" value="Chromosome 10"/>
</dbReference>
<dbReference type="EMBL" id="CM047745">
    <property type="protein sequence ID" value="KAJ0024390.1"/>
    <property type="molecule type" value="Genomic_DNA"/>
</dbReference>
<organism evidence="1 2">
    <name type="scientific">Pistacia integerrima</name>
    <dbReference type="NCBI Taxonomy" id="434235"/>
    <lineage>
        <taxon>Eukaryota</taxon>
        <taxon>Viridiplantae</taxon>
        <taxon>Streptophyta</taxon>
        <taxon>Embryophyta</taxon>
        <taxon>Tracheophyta</taxon>
        <taxon>Spermatophyta</taxon>
        <taxon>Magnoliopsida</taxon>
        <taxon>eudicotyledons</taxon>
        <taxon>Gunneridae</taxon>
        <taxon>Pentapetalae</taxon>
        <taxon>rosids</taxon>
        <taxon>malvids</taxon>
        <taxon>Sapindales</taxon>
        <taxon>Anacardiaceae</taxon>
        <taxon>Pistacia</taxon>
    </lineage>
</organism>
<keyword evidence="2" id="KW-1185">Reference proteome</keyword>
<reference evidence="2" key="1">
    <citation type="journal article" date="2023" name="G3 (Bethesda)">
        <title>Genome assembly and association tests identify interacting loci associated with vigor, precocity, and sex in interspecific pistachio rootstocks.</title>
        <authorList>
            <person name="Palmer W."/>
            <person name="Jacygrad E."/>
            <person name="Sagayaradj S."/>
            <person name="Cavanaugh K."/>
            <person name="Han R."/>
            <person name="Bertier L."/>
            <person name="Beede B."/>
            <person name="Kafkas S."/>
            <person name="Golino D."/>
            <person name="Preece J."/>
            <person name="Michelmore R."/>
        </authorList>
    </citation>
    <scope>NUCLEOTIDE SEQUENCE [LARGE SCALE GENOMIC DNA]</scope>
</reference>
<sequence length="367" mass="41401">MDCQWMGRRDVLIVNPTTSNQVDPESSESEKRLKKWYSQNPSETVIATGFIVSIPDNMPTILKRNGSDNSASIMGALLRARQVTIWTDVDGVYSADPRKVSKAVILTLSYQEAWEMGNRLLLISVLKEEFNIGLRVLGIIGSWNMLLSDWSSIWPVDSLIFHYTGIDWLKWRELLKEKGEVADLNKFTQHVHGNHFFPNTALVDCTADSHVASCYHDWLCKGIHNHSKQKSKFWALDQLKLRALQRKSYTHYFYEATVGAGVPIISTLRGLFETKDKILRIEGIFSEVVVEAKEAGYTEPDPGDDLSGTDVARRVIILATESGLKLELSDLPVCTSAKEFMKQLPQFDQELAKETQEAEDAGEVSFV</sequence>